<comment type="caution">
    <text evidence="1">The sequence shown here is derived from an EMBL/GenBank/DDBJ whole genome shotgun (WGS) entry which is preliminary data.</text>
</comment>
<protein>
    <submittedName>
        <fullName evidence="1">Uncharacterized protein</fullName>
    </submittedName>
</protein>
<evidence type="ECO:0000313" key="1">
    <source>
        <dbReference type="EMBL" id="KIG11944.1"/>
    </source>
</evidence>
<dbReference type="Proteomes" id="UP000031599">
    <property type="component" value="Unassembled WGS sequence"/>
</dbReference>
<name>A0A0C1Z312_9BACT</name>
<accession>A0A0C1Z312</accession>
<dbReference type="AlphaFoldDB" id="A0A0C1Z312"/>
<proteinExistence type="predicted"/>
<dbReference type="EMBL" id="JMCC02000162">
    <property type="protein sequence ID" value="KIG11944.1"/>
    <property type="molecule type" value="Genomic_DNA"/>
</dbReference>
<sequence length="52" mass="5943">MWDAQAPHAMERARSWQVRMARWNDIGAPLSTRRVAKTRLLLDEVGDPVVAL</sequence>
<organism evidence="1 2">
    <name type="scientific">Enhygromyxa salina</name>
    <dbReference type="NCBI Taxonomy" id="215803"/>
    <lineage>
        <taxon>Bacteria</taxon>
        <taxon>Pseudomonadati</taxon>
        <taxon>Myxococcota</taxon>
        <taxon>Polyangia</taxon>
        <taxon>Nannocystales</taxon>
        <taxon>Nannocystaceae</taxon>
        <taxon>Enhygromyxa</taxon>
    </lineage>
</organism>
<reference evidence="1 2" key="1">
    <citation type="submission" date="2014-12" db="EMBL/GenBank/DDBJ databases">
        <title>Genome assembly of Enhygromyxa salina DSM 15201.</title>
        <authorList>
            <person name="Sharma G."/>
            <person name="Subramanian S."/>
        </authorList>
    </citation>
    <scope>NUCLEOTIDE SEQUENCE [LARGE SCALE GENOMIC DNA]</scope>
    <source>
        <strain evidence="1 2">DSM 15201</strain>
    </source>
</reference>
<evidence type="ECO:0000313" key="2">
    <source>
        <dbReference type="Proteomes" id="UP000031599"/>
    </source>
</evidence>
<gene>
    <name evidence="1" type="ORF">DB30_02245</name>
</gene>